<accession>A0A261G3H4</accession>
<evidence type="ECO:0000313" key="2">
    <source>
        <dbReference type="Proteomes" id="UP000216451"/>
    </source>
</evidence>
<proteinExistence type="predicted"/>
<dbReference type="EMBL" id="MWXA01000007">
    <property type="protein sequence ID" value="OZG65775.1"/>
    <property type="molecule type" value="Genomic_DNA"/>
</dbReference>
<evidence type="ECO:0000313" key="1">
    <source>
        <dbReference type="EMBL" id="OZG65775.1"/>
    </source>
</evidence>
<dbReference type="Proteomes" id="UP000216451">
    <property type="component" value="Unassembled WGS sequence"/>
</dbReference>
<sequence length="300" mass="32115">MATERLNTALRQQYQAFSESGVDANGSFAPYEAAVAYAVLSGACLEGCLNHVDTLVSGGVVGVNQRLSLGEIVKLTEGLQGADAFSSAVASGRDALAPYTSSWDKEINSPSEFSGINADSYRVLQSKSSGTFRDCHFGTLEYRIDTNTDTTLERCSGGYIDMDIRTCAAVDVRDSVFTVRSTFGVSTGRDVDIAVTSQYLDIDISTCNWFQFTMNNYLNGSTLPIMGITVKVSSANPDHCHALRLPLHGANGEDLHYYVTGDTPTITGDLADHIVPGWQAGAVEIKVTLGTGAPLELRAR</sequence>
<dbReference type="GeneID" id="98296177"/>
<dbReference type="RefSeq" id="WP_094694413.1">
    <property type="nucleotide sequence ID" value="NZ_CALENZ010000042.1"/>
</dbReference>
<protein>
    <submittedName>
        <fullName evidence="1">Uncharacterized protein</fullName>
    </submittedName>
</protein>
<organism evidence="1 2">
    <name type="scientific">Bifidobacterium aquikefiri</name>
    <dbReference type="NCBI Taxonomy" id="1653207"/>
    <lineage>
        <taxon>Bacteria</taxon>
        <taxon>Bacillati</taxon>
        <taxon>Actinomycetota</taxon>
        <taxon>Actinomycetes</taxon>
        <taxon>Bifidobacteriales</taxon>
        <taxon>Bifidobacteriaceae</taxon>
        <taxon>Bifidobacterium</taxon>
    </lineage>
</organism>
<keyword evidence="2" id="KW-1185">Reference proteome</keyword>
<gene>
    <name evidence="1" type="ORF">BAQU_1513</name>
</gene>
<dbReference type="AlphaFoldDB" id="A0A261G3H4"/>
<reference evidence="1 2" key="1">
    <citation type="journal article" date="2017" name="BMC Genomics">
        <title>Comparative genomic and phylogenomic analyses of the Bifidobacteriaceae family.</title>
        <authorList>
            <person name="Lugli G.A."/>
            <person name="Milani C."/>
            <person name="Turroni F."/>
            <person name="Duranti S."/>
            <person name="Mancabelli L."/>
            <person name="Mangifesta M."/>
            <person name="Ferrario C."/>
            <person name="Modesto M."/>
            <person name="Mattarelli P."/>
            <person name="Jiri K."/>
            <person name="van Sinderen D."/>
            <person name="Ventura M."/>
        </authorList>
    </citation>
    <scope>NUCLEOTIDE SEQUENCE [LARGE SCALE GENOMIC DNA]</scope>
    <source>
        <strain evidence="1 2">LMG 28769</strain>
    </source>
</reference>
<name>A0A261G3H4_9BIFI</name>
<comment type="caution">
    <text evidence="1">The sequence shown here is derived from an EMBL/GenBank/DDBJ whole genome shotgun (WGS) entry which is preliminary data.</text>
</comment>